<feature type="region of interest" description="Disordered" evidence="1">
    <location>
        <begin position="62"/>
        <end position="88"/>
    </location>
</feature>
<dbReference type="EMBL" id="PHWZ01000301">
    <property type="protein sequence ID" value="TEY47672.1"/>
    <property type="molecule type" value="Genomic_DNA"/>
</dbReference>
<dbReference type="AlphaFoldDB" id="A0A4Y8CX56"/>
<name>A0A4Y8CX56_9HELO</name>
<reference evidence="2 3" key="1">
    <citation type="submission" date="2017-11" db="EMBL/GenBank/DDBJ databases">
        <title>Comparative genomics of Botrytis spp.</title>
        <authorList>
            <person name="Valero-Jimenez C.A."/>
            <person name="Tapia P."/>
            <person name="Veloso J."/>
            <person name="Silva-Moreno E."/>
            <person name="Staats M."/>
            <person name="Valdes J.H."/>
            <person name="Van Kan J.A.L."/>
        </authorList>
    </citation>
    <scope>NUCLEOTIDE SEQUENCE [LARGE SCALE GENOMIC DNA]</scope>
    <source>
        <strain evidence="2 3">MUCL2830</strain>
    </source>
</reference>
<organism evidence="2 3">
    <name type="scientific">Botryotinia calthae</name>
    <dbReference type="NCBI Taxonomy" id="38488"/>
    <lineage>
        <taxon>Eukaryota</taxon>
        <taxon>Fungi</taxon>
        <taxon>Dikarya</taxon>
        <taxon>Ascomycota</taxon>
        <taxon>Pezizomycotina</taxon>
        <taxon>Leotiomycetes</taxon>
        <taxon>Helotiales</taxon>
        <taxon>Sclerotiniaceae</taxon>
        <taxon>Botryotinia</taxon>
    </lineage>
</organism>
<dbReference type="Proteomes" id="UP000297299">
    <property type="component" value="Unassembled WGS sequence"/>
</dbReference>
<sequence length="88" mass="10443">MSYRITRPQDKRLDATHNFLKYDEHGYLYWPPKIQTESTNKTKAKKNFGYTTETMSVVKKTHEGMRIRTTGKDVESGDSREKRGWEKQ</sequence>
<protein>
    <submittedName>
        <fullName evidence="2">Uncharacterized protein</fullName>
    </submittedName>
</protein>
<gene>
    <name evidence="2" type="ORF">BOTCAL_0302g00100</name>
</gene>
<evidence type="ECO:0000313" key="2">
    <source>
        <dbReference type="EMBL" id="TEY47672.1"/>
    </source>
</evidence>
<proteinExistence type="predicted"/>
<comment type="caution">
    <text evidence="2">The sequence shown here is derived from an EMBL/GenBank/DDBJ whole genome shotgun (WGS) entry which is preliminary data.</text>
</comment>
<evidence type="ECO:0000256" key="1">
    <source>
        <dbReference type="SAM" id="MobiDB-lite"/>
    </source>
</evidence>
<evidence type="ECO:0000313" key="3">
    <source>
        <dbReference type="Proteomes" id="UP000297299"/>
    </source>
</evidence>
<accession>A0A4Y8CX56</accession>
<keyword evidence="3" id="KW-1185">Reference proteome</keyword>